<dbReference type="PANTHER" id="PTHR35525">
    <property type="entry name" value="BLL6575 PROTEIN"/>
    <property type="match status" value="1"/>
</dbReference>
<evidence type="ECO:0000256" key="1">
    <source>
        <dbReference type="SAM" id="MobiDB-lite"/>
    </source>
</evidence>
<comment type="caution">
    <text evidence="3">The sequence shown here is derived from an EMBL/GenBank/DDBJ whole genome shotgun (WGS) entry which is preliminary data.</text>
</comment>
<dbReference type="InterPro" id="IPR021005">
    <property type="entry name" value="Znf_CGNR"/>
</dbReference>
<feature type="region of interest" description="Disordered" evidence="1">
    <location>
        <begin position="170"/>
        <end position="189"/>
    </location>
</feature>
<dbReference type="RefSeq" id="WP_152227608.1">
    <property type="nucleotide sequence ID" value="NZ_BAAALV010000001.1"/>
</dbReference>
<name>A0ABP5A4P7_9MICC</name>
<evidence type="ECO:0000313" key="4">
    <source>
        <dbReference type="Proteomes" id="UP001500784"/>
    </source>
</evidence>
<keyword evidence="4" id="KW-1185">Reference proteome</keyword>
<evidence type="ECO:0000259" key="2">
    <source>
        <dbReference type="Pfam" id="PF11706"/>
    </source>
</evidence>
<sequence length="189" mass="20846">MHLNPYGEYAVLLAASLANDWPDTRAGIIARTRGHGMTMTFPEGPEDHHEVHGVIHRWLEVVDAGTPGLRAELLNVLMKDAAAYPRLTDHDGEGWHLHYRDGGQSLAEVLLAVFSVGTALHLTTRGMTRLRRCEAGAAPGDPCRNVVVDVTRNGRQRFCSVRCGNRAAVRRHRAAHSQPASAPRSPRRR</sequence>
<dbReference type="InterPro" id="IPR023286">
    <property type="entry name" value="ABATE_dom_sf"/>
</dbReference>
<feature type="domain" description="Zinc finger CGNR" evidence="2">
    <location>
        <begin position="129"/>
        <end position="174"/>
    </location>
</feature>
<reference evidence="4" key="1">
    <citation type="journal article" date="2019" name="Int. J. Syst. Evol. Microbiol.">
        <title>The Global Catalogue of Microorganisms (GCM) 10K type strain sequencing project: providing services to taxonomists for standard genome sequencing and annotation.</title>
        <authorList>
            <consortium name="The Broad Institute Genomics Platform"/>
            <consortium name="The Broad Institute Genome Sequencing Center for Infectious Disease"/>
            <person name="Wu L."/>
            <person name="Ma J."/>
        </authorList>
    </citation>
    <scope>NUCLEOTIDE SEQUENCE [LARGE SCALE GENOMIC DNA]</scope>
    <source>
        <strain evidence="4">JCM 13316</strain>
    </source>
</reference>
<gene>
    <name evidence="3" type="ORF">GCM10009688_04550</name>
</gene>
<accession>A0ABP5A4P7</accession>
<evidence type="ECO:0000313" key="3">
    <source>
        <dbReference type="EMBL" id="GAA1903588.1"/>
    </source>
</evidence>
<dbReference type="Pfam" id="PF11706">
    <property type="entry name" value="zf-CGNR"/>
    <property type="match status" value="1"/>
</dbReference>
<dbReference type="PANTHER" id="PTHR35525:SF3">
    <property type="entry name" value="BLL6575 PROTEIN"/>
    <property type="match status" value="1"/>
</dbReference>
<dbReference type="Proteomes" id="UP001500784">
    <property type="component" value="Unassembled WGS sequence"/>
</dbReference>
<organism evidence="3 4">
    <name type="scientific">Arthrobacter gandavensis</name>
    <dbReference type="NCBI Taxonomy" id="169960"/>
    <lineage>
        <taxon>Bacteria</taxon>
        <taxon>Bacillati</taxon>
        <taxon>Actinomycetota</taxon>
        <taxon>Actinomycetes</taxon>
        <taxon>Micrococcales</taxon>
        <taxon>Micrococcaceae</taxon>
        <taxon>Arthrobacter</taxon>
    </lineage>
</organism>
<dbReference type="EMBL" id="BAAALV010000001">
    <property type="protein sequence ID" value="GAA1903588.1"/>
    <property type="molecule type" value="Genomic_DNA"/>
</dbReference>
<proteinExistence type="predicted"/>
<feature type="compositionally biased region" description="Low complexity" evidence="1">
    <location>
        <begin position="176"/>
        <end position="189"/>
    </location>
</feature>
<protein>
    <recommendedName>
        <fullName evidence="2">Zinc finger CGNR domain-containing protein</fullName>
    </recommendedName>
</protein>
<dbReference type="Gene3D" id="1.10.3300.10">
    <property type="entry name" value="Jann2411-like domain"/>
    <property type="match status" value="1"/>
</dbReference>
<dbReference type="SUPFAM" id="SSF160904">
    <property type="entry name" value="Jann2411-like"/>
    <property type="match status" value="1"/>
</dbReference>
<dbReference type="InterPro" id="IPR010852">
    <property type="entry name" value="ABATE"/>
</dbReference>